<name>A0AAP0MFI7_9ROSI</name>
<reference evidence="1 2" key="1">
    <citation type="submission" date="2024-05" db="EMBL/GenBank/DDBJ databases">
        <title>Haplotype-resolved chromosome-level genome assembly of Huyou (Citrus changshanensis).</title>
        <authorList>
            <person name="Miao C."/>
            <person name="Chen W."/>
            <person name="Wu Y."/>
            <person name="Wang L."/>
            <person name="Zhao S."/>
            <person name="Grierson D."/>
            <person name="Xu C."/>
            <person name="Chen K."/>
        </authorList>
    </citation>
    <scope>NUCLEOTIDE SEQUENCE [LARGE SCALE GENOMIC DNA]</scope>
    <source>
        <strain evidence="1">01-14</strain>
        <tissue evidence="1">Leaf</tissue>
    </source>
</reference>
<dbReference type="AlphaFoldDB" id="A0AAP0MFI7"/>
<keyword evidence="2" id="KW-1185">Reference proteome</keyword>
<dbReference type="Proteomes" id="UP001428341">
    <property type="component" value="Unassembled WGS sequence"/>
</dbReference>
<dbReference type="EMBL" id="JBCGBO010000004">
    <property type="protein sequence ID" value="KAK9208565.1"/>
    <property type="molecule type" value="Genomic_DNA"/>
</dbReference>
<protein>
    <submittedName>
        <fullName evidence="1">Uncharacterized protein</fullName>
    </submittedName>
</protein>
<proteinExistence type="predicted"/>
<accession>A0AAP0MFI7</accession>
<evidence type="ECO:0000313" key="1">
    <source>
        <dbReference type="EMBL" id="KAK9208565.1"/>
    </source>
</evidence>
<gene>
    <name evidence="1" type="ORF">WN944_000923</name>
</gene>
<organism evidence="1 2">
    <name type="scientific">Citrus x changshan-huyou</name>
    <dbReference type="NCBI Taxonomy" id="2935761"/>
    <lineage>
        <taxon>Eukaryota</taxon>
        <taxon>Viridiplantae</taxon>
        <taxon>Streptophyta</taxon>
        <taxon>Embryophyta</taxon>
        <taxon>Tracheophyta</taxon>
        <taxon>Spermatophyta</taxon>
        <taxon>Magnoliopsida</taxon>
        <taxon>eudicotyledons</taxon>
        <taxon>Gunneridae</taxon>
        <taxon>Pentapetalae</taxon>
        <taxon>rosids</taxon>
        <taxon>malvids</taxon>
        <taxon>Sapindales</taxon>
        <taxon>Rutaceae</taxon>
        <taxon>Aurantioideae</taxon>
        <taxon>Citrus</taxon>
    </lineage>
</organism>
<comment type="caution">
    <text evidence="1">The sequence shown here is derived from an EMBL/GenBank/DDBJ whole genome shotgun (WGS) entry which is preliminary data.</text>
</comment>
<sequence length="116" mass="13895">MEDGLNAVMDRVDSKRIWLALLPKHTSHTFFALDLCAWIVCNMKNHLKITNEKDWPVLFGVTIWRMWYWHNQFVHTHKTSSLSNIIMDVKNRSEELIVVYKSFDGQRTPKTEQWIY</sequence>
<evidence type="ECO:0000313" key="2">
    <source>
        <dbReference type="Proteomes" id="UP001428341"/>
    </source>
</evidence>